<dbReference type="PANTHER" id="PTHR43142:SF1">
    <property type="entry name" value="CARBOXYLIC ESTER HYDROLASE"/>
    <property type="match status" value="1"/>
</dbReference>
<evidence type="ECO:0000313" key="9">
    <source>
        <dbReference type="RefSeq" id="XP_015171822.1"/>
    </source>
</evidence>
<name>A0ABM1HV35_POLDO</name>
<dbReference type="InterPro" id="IPR029058">
    <property type="entry name" value="AB_hydrolase_fold"/>
</dbReference>
<evidence type="ECO:0000256" key="4">
    <source>
        <dbReference type="ARBA" id="ARBA00023157"/>
    </source>
</evidence>
<dbReference type="InterPro" id="IPR002018">
    <property type="entry name" value="CarbesteraseB"/>
</dbReference>
<protein>
    <recommendedName>
        <fullName evidence="6">Carboxylic ester hydrolase</fullName>
        <ecNumber evidence="6">3.1.1.-</ecNumber>
    </recommendedName>
</protein>
<dbReference type="Proteomes" id="UP000694924">
    <property type="component" value="Unplaced"/>
</dbReference>
<accession>A0ABM1HV35</accession>
<organism evidence="8 9">
    <name type="scientific">Polistes dominula</name>
    <name type="common">European paper wasp</name>
    <name type="synonym">Vespa dominula</name>
    <dbReference type="NCBI Taxonomy" id="743375"/>
    <lineage>
        <taxon>Eukaryota</taxon>
        <taxon>Metazoa</taxon>
        <taxon>Ecdysozoa</taxon>
        <taxon>Arthropoda</taxon>
        <taxon>Hexapoda</taxon>
        <taxon>Insecta</taxon>
        <taxon>Pterygota</taxon>
        <taxon>Neoptera</taxon>
        <taxon>Endopterygota</taxon>
        <taxon>Hymenoptera</taxon>
        <taxon>Apocrita</taxon>
        <taxon>Aculeata</taxon>
        <taxon>Vespoidea</taxon>
        <taxon>Vespidae</taxon>
        <taxon>Polistinae</taxon>
        <taxon>Polistini</taxon>
        <taxon>Polistes</taxon>
    </lineage>
</organism>
<dbReference type="PROSITE" id="PS00122">
    <property type="entry name" value="CARBOXYLESTERASE_B_1"/>
    <property type="match status" value="1"/>
</dbReference>
<keyword evidence="3 6" id="KW-0378">Hydrolase</keyword>
<feature type="chain" id="PRO_5044996473" description="Carboxylic ester hydrolase" evidence="6">
    <location>
        <begin position="23"/>
        <end position="563"/>
    </location>
</feature>
<gene>
    <name evidence="9" type="primary">LOC107064067</name>
</gene>
<evidence type="ECO:0000259" key="7">
    <source>
        <dbReference type="Pfam" id="PF00135"/>
    </source>
</evidence>
<keyword evidence="4" id="KW-1015">Disulfide bond</keyword>
<keyword evidence="6" id="KW-0732">Signal</keyword>
<reference evidence="9" key="1">
    <citation type="submission" date="2025-08" db="UniProtKB">
        <authorList>
            <consortium name="RefSeq"/>
        </authorList>
    </citation>
    <scope>IDENTIFICATION</scope>
    <source>
        <tissue evidence="9">Whole body</tissue>
    </source>
</reference>
<evidence type="ECO:0000256" key="5">
    <source>
        <dbReference type="ARBA" id="ARBA00023180"/>
    </source>
</evidence>
<dbReference type="PANTHER" id="PTHR43142">
    <property type="entry name" value="CARBOXYLIC ESTER HYDROLASE"/>
    <property type="match status" value="1"/>
</dbReference>
<feature type="domain" description="Carboxylesterase type B" evidence="7">
    <location>
        <begin position="26"/>
        <end position="527"/>
    </location>
</feature>
<dbReference type="InterPro" id="IPR019826">
    <property type="entry name" value="Carboxylesterase_B_AS"/>
</dbReference>
<proteinExistence type="inferred from homology"/>
<dbReference type="SUPFAM" id="SSF53474">
    <property type="entry name" value="alpha/beta-Hydrolases"/>
    <property type="match status" value="1"/>
</dbReference>
<keyword evidence="2" id="KW-0719">Serine esterase</keyword>
<dbReference type="GeneID" id="107064067"/>
<evidence type="ECO:0000256" key="3">
    <source>
        <dbReference type="ARBA" id="ARBA00022801"/>
    </source>
</evidence>
<sequence length="563" mass="64099">MTNLSLVLFLVVQLCLIKLSLTFEYSPIVQTTKGPVKGRVFTTIRESKRYHSYRGIPYAQPPTGYLKFAAPKEPNAWKDVFDASKEGNLCPQILNNKFVGNEDCLQLNVYTPQLPKNGTEPKAVLCWIFGGSFIRGQNMKKYYSPDYIIEEDLILVSINYRLGALGFLSLENKNASGNAGLKDQSLALKWVQDNIHNFGGDPKKVTLMGISAGSASVGYQLLSERSKGLFRNTISMSGAPLCFWAFDRPEQVRSKVMQIARRLGYNGTRENLLEFYYNVNVQSLTEVIDNYSSIDLPMRPVLEDANYVPDAFISECSLKKYMSGNFNHGPVMMGYTKNETLIYLATKKSHQELIDNVMAYSKKLQCIQHIRSLYSPAEIFKNDTSKDNYSTTTIQFTSDVAFIAPIDYTQKLLSKYNDPIYYYRYDFDYDNSLHKIDYGVDINGSAHGDEIVMIFYSDRFKIDPNANNSITLLQKRMTRMWANMAKYGNPTPNGTNDNLLNIVWPDSRKSGKMLWLNEELKIHDRYKDPIIDIVQFGIKHFGAQSNGCNLNYTKKAVKTIPHN</sequence>
<evidence type="ECO:0000256" key="1">
    <source>
        <dbReference type="ARBA" id="ARBA00005964"/>
    </source>
</evidence>
<dbReference type="RefSeq" id="XP_015171822.1">
    <property type="nucleotide sequence ID" value="XM_015316336.1"/>
</dbReference>
<evidence type="ECO:0000313" key="8">
    <source>
        <dbReference type="Proteomes" id="UP000694924"/>
    </source>
</evidence>
<feature type="signal peptide" evidence="6">
    <location>
        <begin position="1"/>
        <end position="22"/>
    </location>
</feature>
<keyword evidence="8" id="KW-1185">Reference proteome</keyword>
<keyword evidence="5" id="KW-0325">Glycoprotein</keyword>
<comment type="similarity">
    <text evidence="1 6">Belongs to the type-B carboxylesterase/lipase family.</text>
</comment>
<dbReference type="EC" id="3.1.1.-" evidence="6"/>
<evidence type="ECO:0000256" key="2">
    <source>
        <dbReference type="ARBA" id="ARBA00022487"/>
    </source>
</evidence>
<evidence type="ECO:0000256" key="6">
    <source>
        <dbReference type="RuleBase" id="RU361235"/>
    </source>
</evidence>
<dbReference type="Pfam" id="PF00135">
    <property type="entry name" value="COesterase"/>
    <property type="match status" value="1"/>
</dbReference>
<dbReference type="Gene3D" id="3.40.50.1820">
    <property type="entry name" value="alpha/beta hydrolase"/>
    <property type="match status" value="1"/>
</dbReference>